<evidence type="ECO:0000256" key="4">
    <source>
        <dbReference type="ARBA" id="ARBA00022989"/>
    </source>
</evidence>
<feature type="transmembrane region" description="Helical" evidence="6">
    <location>
        <begin position="205"/>
        <end position="226"/>
    </location>
</feature>
<dbReference type="AlphaFoldDB" id="V7ASV5"/>
<gene>
    <name evidence="7" type="ORF">PHAVU_009G062200g</name>
</gene>
<dbReference type="Gene3D" id="1.20.1250.20">
    <property type="entry name" value="MFS general substrate transporter like domains"/>
    <property type="match status" value="1"/>
</dbReference>
<dbReference type="InterPro" id="IPR000109">
    <property type="entry name" value="POT_fam"/>
</dbReference>
<dbReference type="Gramene" id="ESW08644">
    <property type="protein sequence ID" value="ESW08644"/>
    <property type="gene ID" value="PHAVU_009G062200g"/>
</dbReference>
<dbReference type="InterPro" id="IPR036259">
    <property type="entry name" value="MFS_trans_sf"/>
</dbReference>
<feature type="transmembrane region" description="Helical" evidence="6">
    <location>
        <begin position="83"/>
        <end position="101"/>
    </location>
</feature>
<feature type="transmembrane region" description="Helical" evidence="6">
    <location>
        <begin position="43"/>
        <end position="71"/>
    </location>
</feature>
<dbReference type="GO" id="GO:0022857">
    <property type="term" value="F:transmembrane transporter activity"/>
    <property type="evidence" value="ECO:0007669"/>
    <property type="project" value="InterPro"/>
</dbReference>
<dbReference type="GO" id="GO:0016020">
    <property type="term" value="C:membrane"/>
    <property type="evidence" value="ECO:0007669"/>
    <property type="project" value="UniProtKB-SubCell"/>
</dbReference>
<feature type="transmembrane region" description="Helical" evidence="6">
    <location>
        <begin position="232"/>
        <end position="255"/>
    </location>
</feature>
<keyword evidence="3 6" id="KW-0812">Transmembrane</keyword>
<dbReference type="Proteomes" id="UP000000226">
    <property type="component" value="Chromosome 9"/>
</dbReference>
<keyword evidence="5 6" id="KW-0472">Membrane</keyword>
<feature type="transmembrane region" description="Helical" evidence="6">
    <location>
        <begin position="386"/>
        <end position="406"/>
    </location>
</feature>
<evidence type="ECO:0000256" key="6">
    <source>
        <dbReference type="SAM" id="Phobius"/>
    </source>
</evidence>
<evidence type="ECO:0000256" key="5">
    <source>
        <dbReference type="ARBA" id="ARBA00023136"/>
    </source>
</evidence>
<evidence type="ECO:0000256" key="3">
    <source>
        <dbReference type="ARBA" id="ARBA00022692"/>
    </source>
</evidence>
<feature type="transmembrane region" description="Helical" evidence="6">
    <location>
        <begin position="113"/>
        <end position="132"/>
    </location>
</feature>
<feature type="transmembrane region" description="Helical" evidence="6">
    <location>
        <begin position="427"/>
        <end position="447"/>
    </location>
</feature>
<accession>V7ASV5</accession>
<sequence>MANEVLIPKEVAHSVPKKGLTMGICRYIVTQPRQQRRLGGNRAALFVYAMEGLESMAFVSSAVSLVTYFFGYMNFSITKSATTLTNFLGTAFLLALFGGIINDAYLSRFKSCVLFACMEFLGYGILAVQAWSHQLRPIPCQDRAVAQISECKAATGGQAAMLYSGLYLVALGSGGIKAALPALGADQFDEKDPKEATQLSSFFNWFLFSLTIGSIIGVTFIVWIGANQGWDWSFVVCTIAILFAILFICMGNSLYRHNVPKGSPLLRIIQVFVAAFRNRKLQIPDSNDELHEIHEEQRGDNIEILKRTEQFRFLDRAAIVASSTDRETSGHWRLCTVTQVEETKILIRMLPIILSTIFMNTCLAQLQTFTVQQSTTMNAKIGGFKVPGASLPVIPLLFMFVLIPLYDRVFVPVARRITGIPTGIRQLQRIGIGLVLSAASMAVAGFVETRRKSVAIEHNMVDSTEPLPMSVFWLGYQYGIFGAADMFTLIGLLEFFYAESSAGMKSLGTAISWCSVAFGYFTSTLVVEVVNKVSGGWLASNNLNRDKLNYFYWMLSVISVVNFGFYLLCASWYTYKTVEVQQDDSKNNVDITKV</sequence>
<evidence type="ECO:0000313" key="8">
    <source>
        <dbReference type="Proteomes" id="UP000000226"/>
    </source>
</evidence>
<reference evidence="8" key="1">
    <citation type="journal article" date="2014" name="Nat. Genet.">
        <title>A reference genome for common bean and genome-wide analysis of dual domestications.</title>
        <authorList>
            <person name="Schmutz J."/>
            <person name="McClean P.E."/>
            <person name="Mamidi S."/>
            <person name="Wu G.A."/>
            <person name="Cannon S.B."/>
            <person name="Grimwood J."/>
            <person name="Jenkins J."/>
            <person name="Shu S."/>
            <person name="Song Q."/>
            <person name="Chavarro C."/>
            <person name="Torres-Torres M."/>
            <person name="Geffroy V."/>
            <person name="Moghaddam S.M."/>
            <person name="Gao D."/>
            <person name="Abernathy B."/>
            <person name="Barry K."/>
            <person name="Blair M."/>
            <person name="Brick M.A."/>
            <person name="Chovatia M."/>
            <person name="Gepts P."/>
            <person name="Goodstein D.M."/>
            <person name="Gonzales M."/>
            <person name="Hellsten U."/>
            <person name="Hyten D.L."/>
            <person name="Jia G."/>
            <person name="Kelly J.D."/>
            <person name="Kudrna D."/>
            <person name="Lee R."/>
            <person name="Richard M.M."/>
            <person name="Miklas P.N."/>
            <person name="Osorno J.M."/>
            <person name="Rodrigues J."/>
            <person name="Thareau V."/>
            <person name="Urrea C.A."/>
            <person name="Wang M."/>
            <person name="Yu Y."/>
            <person name="Zhang M."/>
            <person name="Wing R.A."/>
            <person name="Cregan P.B."/>
            <person name="Rokhsar D.S."/>
            <person name="Jackson S.A."/>
        </authorList>
    </citation>
    <scope>NUCLEOTIDE SEQUENCE [LARGE SCALE GENOMIC DNA]</scope>
    <source>
        <strain evidence="8">cv. G19833</strain>
    </source>
</reference>
<dbReference type="OMA" id="ISWCSIA"/>
<feature type="transmembrane region" description="Helical" evidence="6">
    <location>
        <begin position="345"/>
        <end position="366"/>
    </location>
</feature>
<evidence type="ECO:0000256" key="2">
    <source>
        <dbReference type="ARBA" id="ARBA00005982"/>
    </source>
</evidence>
<dbReference type="OrthoDB" id="8904098at2759"/>
<feature type="transmembrane region" description="Helical" evidence="6">
    <location>
        <begin position="476"/>
        <end position="498"/>
    </location>
</feature>
<protein>
    <submittedName>
        <fullName evidence="7">Uncharacterized protein</fullName>
    </submittedName>
</protein>
<evidence type="ECO:0000256" key="1">
    <source>
        <dbReference type="ARBA" id="ARBA00004141"/>
    </source>
</evidence>
<dbReference type="eggNOG" id="KOG1237">
    <property type="taxonomic scope" value="Eukaryota"/>
</dbReference>
<dbReference type="SUPFAM" id="SSF103473">
    <property type="entry name" value="MFS general substrate transporter"/>
    <property type="match status" value="1"/>
</dbReference>
<organism evidence="7 8">
    <name type="scientific">Phaseolus vulgaris</name>
    <name type="common">Kidney bean</name>
    <name type="synonym">French bean</name>
    <dbReference type="NCBI Taxonomy" id="3885"/>
    <lineage>
        <taxon>Eukaryota</taxon>
        <taxon>Viridiplantae</taxon>
        <taxon>Streptophyta</taxon>
        <taxon>Embryophyta</taxon>
        <taxon>Tracheophyta</taxon>
        <taxon>Spermatophyta</taxon>
        <taxon>Magnoliopsida</taxon>
        <taxon>eudicotyledons</taxon>
        <taxon>Gunneridae</taxon>
        <taxon>Pentapetalae</taxon>
        <taxon>rosids</taxon>
        <taxon>fabids</taxon>
        <taxon>Fabales</taxon>
        <taxon>Fabaceae</taxon>
        <taxon>Papilionoideae</taxon>
        <taxon>50 kb inversion clade</taxon>
        <taxon>NPAAA clade</taxon>
        <taxon>indigoferoid/millettioid clade</taxon>
        <taxon>Phaseoleae</taxon>
        <taxon>Phaseolus</taxon>
    </lineage>
</organism>
<keyword evidence="4 6" id="KW-1133">Transmembrane helix</keyword>
<feature type="transmembrane region" description="Helical" evidence="6">
    <location>
        <begin position="165"/>
        <end position="184"/>
    </location>
</feature>
<dbReference type="Pfam" id="PF00854">
    <property type="entry name" value="PTR2"/>
    <property type="match status" value="1"/>
</dbReference>
<proteinExistence type="inferred from homology"/>
<feature type="transmembrane region" description="Helical" evidence="6">
    <location>
        <begin position="510"/>
        <end position="530"/>
    </location>
</feature>
<keyword evidence="8" id="KW-1185">Reference proteome</keyword>
<evidence type="ECO:0000313" key="7">
    <source>
        <dbReference type="EMBL" id="ESW08644.1"/>
    </source>
</evidence>
<name>V7ASV5_PHAVU</name>
<feature type="transmembrane region" description="Helical" evidence="6">
    <location>
        <begin position="550"/>
        <end position="575"/>
    </location>
</feature>
<comment type="subcellular location">
    <subcellularLocation>
        <location evidence="1">Membrane</location>
        <topology evidence="1">Multi-pass membrane protein</topology>
    </subcellularLocation>
</comment>
<dbReference type="PANTHER" id="PTHR11654">
    <property type="entry name" value="OLIGOPEPTIDE TRANSPORTER-RELATED"/>
    <property type="match status" value="1"/>
</dbReference>
<comment type="similarity">
    <text evidence="2">Belongs to the major facilitator superfamily. Proton-dependent oligopeptide transporter (POT/PTR) (TC 2.A.17) family.</text>
</comment>
<dbReference type="EMBL" id="CM002296">
    <property type="protein sequence ID" value="ESW08644.1"/>
    <property type="molecule type" value="Genomic_DNA"/>
</dbReference>